<organism evidence="4 5">
    <name type="scientific">Seminavis robusta</name>
    <dbReference type="NCBI Taxonomy" id="568900"/>
    <lineage>
        <taxon>Eukaryota</taxon>
        <taxon>Sar</taxon>
        <taxon>Stramenopiles</taxon>
        <taxon>Ochrophyta</taxon>
        <taxon>Bacillariophyta</taxon>
        <taxon>Bacillariophyceae</taxon>
        <taxon>Bacillariophycidae</taxon>
        <taxon>Naviculales</taxon>
        <taxon>Naviculaceae</taxon>
        <taxon>Seminavis</taxon>
    </lineage>
</organism>
<evidence type="ECO:0000313" key="4">
    <source>
        <dbReference type="EMBL" id="CAB9505320.1"/>
    </source>
</evidence>
<dbReference type="GO" id="GO:0005737">
    <property type="term" value="C:cytoplasm"/>
    <property type="evidence" value="ECO:0007669"/>
    <property type="project" value="TreeGrafter"/>
</dbReference>
<dbReference type="AlphaFoldDB" id="A0A9N8DNH4"/>
<dbReference type="PANTHER" id="PTHR45694:SF18">
    <property type="entry name" value="GLUTAREDOXIN-1-RELATED"/>
    <property type="match status" value="1"/>
</dbReference>
<dbReference type="OrthoDB" id="418495at2759"/>
<accession>A0A9N8DNH4</accession>
<dbReference type="PANTHER" id="PTHR45694">
    <property type="entry name" value="GLUTAREDOXIN 2"/>
    <property type="match status" value="1"/>
</dbReference>
<dbReference type="InterPro" id="IPR011767">
    <property type="entry name" value="GLR_AS"/>
</dbReference>
<dbReference type="PROSITE" id="PS51354">
    <property type="entry name" value="GLUTAREDOXIN_2"/>
    <property type="match status" value="1"/>
</dbReference>
<dbReference type="InterPro" id="IPR002109">
    <property type="entry name" value="Glutaredoxin"/>
</dbReference>
<dbReference type="CDD" id="cd03419">
    <property type="entry name" value="GRX_GRXh_1_2_like"/>
    <property type="match status" value="1"/>
</dbReference>
<dbReference type="PRINTS" id="PR00160">
    <property type="entry name" value="GLUTAREDOXIN"/>
</dbReference>
<protein>
    <recommendedName>
        <fullName evidence="3">Glutaredoxin domain-containing protein</fullName>
    </recommendedName>
</protein>
<keyword evidence="2" id="KW-0676">Redox-active center</keyword>
<dbReference type="GO" id="GO:0015038">
    <property type="term" value="F:glutathione disulfide oxidoreductase activity"/>
    <property type="evidence" value="ECO:0007669"/>
    <property type="project" value="TreeGrafter"/>
</dbReference>
<dbReference type="InterPro" id="IPR036249">
    <property type="entry name" value="Thioredoxin-like_sf"/>
</dbReference>
<proteinExistence type="predicted"/>
<evidence type="ECO:0000259" key="3">
    <source>
        <dbReference type="Pfam" id="PF00462"/>
    </source>
</evidence>
<evidence type="ECO:0000256" key="1">
    <source>
        <dbReference type="ARBA" id="ARBA00023157"/>
    </source>
</evidence>
<dbReference type="EMBL" id="CAICTM010000226">
    <property type="protein sequence ID" value="CAB9505320.1"/>
    <property type="molecule type" value="Genomic_DNA"/>
</dbReference>
<dbReference type="PROSITE" id="PS00195">
    <property type="entry name" value="GLUTAREDOXIN_1"/>
    <property type="match status" value="1"/>
</dbReference>
<evidence type="ECO:0000256" key="2">
    <source>
        <dbReference type="ARBA" id="ARBA00023284"/>
    </source>
</evidence>
<evidence type="ECO:0000313" key="5">
    <source>
        <dbReference type="Proteomes" id="UP001153069"/>
    </source>
</evidence>
<comment type="caution">
    <text evidence="4">The sequence shown here is derived from an EMBL/GenBank/DDBJ whole genome shotgun (WGS) entry which is preliminary data.</text>
</comment>
<feature type="domain" description="Glutaredoxin" evidence="3">
    <location>
        <begin position="94"/>
        <end position="158"/>
    </location>
</feature>
<dbReference type="GO" id="GO:0034599">
    <property type="term" value="P:cellular response to oxidative stress"/>
    <property type="evidence" value="ECO:0007669"/>
    <property type="project" value="TreeGrafter"/>
</dbReference>
<gene>
    <name evidence="4" type="ORF">SEMRO_227_G092370.2</name>
</gene>
<dbReference type="Gene3D" id="3.40.30.10">
    <property type="entry name" value="Glutaredoxin"/>
    <property type="match status" value="1"/>
</dbReference>
<name>A0A9N8DNH4_9STRA</name>
<keyword evidence="5" id="KW-1185">Reference proteome</keyword>
<dbReference type="Pfam" id="PF00462">
    <property type="entry name" value="Glutaredoxin"/>
    <property type="match status" value="1"/>
</dbReference>
<keyword evidence="1" id="KW-1015">Disulfide bond</keyword>
<dbReference type="Proteomes" id="UP001153069">
    <property type="component" value="Unassembled WGS sequence"/>
</dbReference>
<dbReference type="InterPro" id="IPR014025">
    <property type="entry name" value="Glutaredoxin_subgr"/>
</dbReference>
<sequence>MKRPFLDNLATTLFKLETARVDASSEVDDQGRMGEPMEWSESSSLANKFSETIASNSLGYQFKQFVADIVAGEYDQEAVEAKVQGLIDSKTAPIMMFSFSTCPFCRRAKDYLDEKGIAYQAIELDELDGNEGNEIRAVLGKKTKRTSVPSIFVRGEYIGGCNDGPGLLPLGESGQLDTLLQKS</sequence>
<reference evidence="4" key="1">
    <citation type="submission" date="2020-06" db="EMBL/GenBank/DDBJ databases">
        <authorList>
            <consortium name="Plant Systems Biology data submission"/>
        </authorList>
    </citation>
    <scope>NUCLEOTIDE SEQUENCE</scope>
    <source>
        <strain evidence="4">D6</strain>
    </source>
</reference>
<dbReference type="SUPFAM" id="SSF52833">
    <property type="entry name" value="Thioredoxin-like"/>
    <property type="match status" value="1"/>
</dbReference>